<dbReference type="STRING" id="400682.A0A1X7TXD3"/>
<dbReference type="Pfam" id="PF09380">
    <property type="entry name" value="FERM_C"/>
    <property type="match status" value="1"/>
</dbReference>
<dbReference type="EnsemblMetazoa" id="XM_020001695.1">
    <property type="protein sequence ID" value="XP_019857254.1"/>
    <property type="gene ID" value="LOC100631502"/>
</dbReference>
<dbReference type="Gene3D" id="2.30.29.30">
    <property type="entry name" value="Pleckstrin-homology domain (PH domain)/Phosphotyrosine-binding domain (PTB)"/>
    <property type="match status" value="1"/>
</dbReference>
<dbReference type="SMART" id="SM01195">
    <property type="entry name" value="FA"/>
    <property type="match status" value="1"/>
</dbReference>
<dbReference type="SMART" id="SM01196">
    <property type="entry name" value="FERM_C"/>
    <property type="match status" value="1"/>
</dbReference>
<dbReference type="GO" id="GO:0031032">
    <property type="term" value="P:actomyosin structure organization"/>
    <property type="evidence" value="ECO:0007669"/>
    <property type="project" value="TreeGrafter"/>
</dbReference>
<dbReference type="PROSITE" id="PS50057">
    <property type="entry name" value="FERM_3"/>
    <property type="match status" value="1"/>
</dbReference>
<dbReference type="OrthoDB" id="6235974at2759"/>
<feature type="region of interest" description="Disordered" evidence="1">
    <location>
        <begin position="425"/>
        <end position="444"/>
    </location>
</feature>
<dbReference type="SMART" id="SM00295">
    <property type="entry name" value="B41"/>
    <property type="match status" value="1"/>
</dbReference>
<dbReference type="PROSITE" id="PS00661">
    <property type="entry name" value="FERM_2"/>
    <property type="match status" value="1"/>
</dbReference>
<dbReference type="InterPro" id="IPR011993">
    <property type="entry name" value="PH-like_dom_sf"/>
</dbReference>
<dbReference type="PANTHER" id="PTHR23280">
    <property type="entry name" value="4.1 G PROTEIN"/>
    <property type="match status" value="1"/>
</dbReference>
<dbReference type="InterPro" id="IPR019749">
    <property type="entry name" value="Band_41_domain"/>
</dbReference>
<dbReference type="Gene3D" id="3.10.20.90">
    <property type="entry name" value="Phosphatidylinositol 3-kinase Catalytic Subunit, Chain A, domain 1"/>
    <property type="match status" value="1"/>
</dbReference>
<dbReference type="AlphaFoldDB" id="A0A1X7TXD3"/>
<dbReference type="Pfam" id="PF09379">
    <property type="entry name" value="FERM_N"/>
    <property type="match status" value="1"/>
</dbReference>
<proteinExistence type="predicted"/>
<dbReference type="InterPro" id="IPR014847">
    <property type="entry name" value="FA"/>
</dbReference>
<evidence type="ECO:0000313" key="3">
    <source>
        <dbReference type="EnsemblMetazoa" id="Aqu2.1.19904_001"/>
    </source>
</evidence>
<dbReference type="InParanoid" id="A0A1X7TXD3"/>
<dbReference type="Pfam" id="PF00373">
    <property type="entry name" value="FERM_M"/>
    <property type="match status" value="1"/>
</dbReference>
<dbReference type="InterPro" id="IPR019747">
    <property type="entry name" value="FERM_CS"/>
</dbReference>
<dbReference type="InterPro" id="IPR018979">
    <property type="entry name" value="FERM_N"/>
</dbReference>
<reference evidence="4" key="1">
    <citation type="journal article" date="2010" name="Nature">
        <title>The Amphimedon queenslandica genome and the evolution of animal complexity.</title>
        <authorList>
            <person name="Srivastava M."/>
            <person name="Simakov O."/>
            <person name="Chapman J."/>
            <person name="Fahey B."/>
            <person name="Gauthier M.E."/>
            <person name="Mitros T."/>
            <person name="Richards G.S."/>
            <person name="Conaco C."/>
            <person name="Dacre M."/>
            <person name="Hellsten U."/>
            <person name="Larroux C."/>
            <person name="Putnam N.H."/>
            <person name="Stanke M."/>
            <person name="Adamska M."/>
            <person name="Darling A."/>
            <person name="Degnan S.M."/>
            <person name="Oakley T.H."/>
            <person name="Plachetzki D.C."/>
            <person name="Zhai Y."/>
            <person name="Adamski M."/>
            <person name="Calcino A."/>
            <person name="Cummins S.F."/>
            <person name="Goodstein D.M."/>
            <person name="Harris C."/>
            <person name="Jackson D.J."/>
            <person name="Leys S.P."/>
            <person name="Shu S."/>
            <person name="Woodcroft B.J."/>
            <person name="Vervoort M."/>
            <person name="Kosik K.S."/>
            <person name="Manning G."/>
            <person name="Degnan B.M."/>
            <person name="Rokhsar D.S."/>
        </authorList>
    </citation>
    <scope>NUCLEOTIDE SEQUENCE [LARGE SCALE GENOMIC DNA]</scope>
</reference>
<dbReference type="InterPro" id="IPR018980">
    <property type="entry name" value="FERM_PH-like_C"/>
</dbReference>
<dbReference type="CDD" id="cd01765">
    <property type="entry name" value="FERM_F0_F1"/>
    <property type="match status" value="1"/>
</dbReference>
<keyword evidence="4" id="KW-1185">Reference proteome</keyword>
<feature type="region of interest" description="Disordered" evidence="1">
    <location>
        <begin position="1"/>
        <end position="49"/>
    </location>
</feature>
<dbReference type="SUPFAM" id="SSF47031">
    <property type="entry name" value="Second domain of FERM"/>
    <property type="match status" value="1"/>
</dbReference>
<gene>
    <name evidence="3" type="primary">100631502</name>
</gene>
<reference evidence="3" key="2">
    <citation type="submission" date="2017-05" db="UniProtKB">
        <authorList>
            <consortium name="EnsemblMetazoa"/>
        </authorList>
    </citation>
    <scope>IDENTIFICATION</scope>
</reference>
<dbReference type="Gene3D" id="1.20.80.10">
    <property type="match status" value="1"/>
</dbReference>
<protein>
    <recommendedName>
        <fullName evidence="2">FERM domain-containing protein</fullName>
    </recommendedName>
</protein>
<dbReference type="Proteomes" id="UP000007879">
    <property type="component" value="Unassembled WGS sequence"/>
</dbReference>
<accession>A0A1X7TXD3</accession>
<feature type="region of interest" description="Disordered" evidence="1">
    <location>
        <begin position="634"/>
        <end position="655"/>
    </location>
</feature>
<dbReference type="SUPFAM" id="SSF54236">
    <property type="entry name" value="Ubiquitin-like"/>
    <property type="match status" value="1"/>
</dbReference>
<dbReference type="EnsemblMetazoa" id="Aqu2.1.19904_001">
    <property type="protein sequence ID" value="Aqu2.1.19904_001"/>
    <property type="gene ID" value="Aqu2.1.19904"/>
</dbReference>
<name>A0A1X7TXD3_AMPQE</name>
<feature type="region of interest" description="Disordered" evidence="1">
    <location>
        <begin position="586"/>
        <end position="613"/>
    </location>
</feature>
<dbReference type="PRINTS" id="PR00935">
    <property type="entry name" value="BAND41"/>
</dbReference>
<evidence type="ECO:0000313" key="4">
    <source>
        <dbReference type="Proteomes" id="UP000007879"/>
    </source>
</evidence>
<evidence type="ECO:0000259" key="2">
    <source>
        <dbReference type="PROSITE" id="PS50057"/>
    </source>
</evidence>
<evidence type="ECO:0000256" key="1">
    <source>
        <dbReference type="SAM" id="MobiDB-lite"/>
    </source>
</evidence>
<dbReference type="InterPro" id="IPR000299">
    <property type="entry name" value="FERM_domain"/>
</dbReference>
<feature type="domain" description="FERM" evidence="2">
    <location>
        <begin position="56"/>
        <end position="360"/>
    </location>
</feature>
<feature type="compositionally biased region" description="Basic and acidic residues" evidence="1">
    <location>
        <begin position="30"/>
        <end position="39"/>
    </location>
</feature>
<dbReference type="InterPro" id="IPR014352">
    <property type="entry name" value="FERM/acyl-CoA-bd_prot_sf"/>
</dbReference>
<dbReference type="CDD" id="cd14473">
    <property type="entry name" value="FERM_B-lobe"/>
    <property type="match status" value="1"/>
</dbReference>
<dbReference type="Pfam" id="PF08736">
    <property type="entry name" value="FA"/>
    <property type="match status" value="1"/>
</dbReference>
<dbReference type="InterPro" id="IPR019748">
    <property type="entry name" value="FERM_central"/>
</dbReference>
<dbReference type="InterPro" id="IPR029071">
    <property type="entry name" value="Ubiquitin-like_domsf"/>
</dbReference>
<dbReference type="GO" id="GO:0005856">
    <property type="term" value="C:cytoskeleton"/>
    <property type="evidence" value="ECO:0007669"/>
    <property type="project" value="TreeGrafter"/>
</dbReference>
<dbReference type="SUPFAM" id="SSF50729">
    <property type="entry name" value="PH domain-like"/>
    <property type="match status" value="1"/>
</dbReference>
<organism evidence="3">
    <name type="scientific">Amphimedon queenslandica</name>
    <name type="common">Sponge</name>
    <dbReference type="NCBI Taxonomy" id="400682"/>
    <lineage>
        <taxon>Eukaryota</taxon>
        <taxon>Metazoa</taxon>
        <taxon>Porifera</taxon>
        <taxon>Demospongiae</taxon>
        <taxon>Heteroscleromorpha</taxon>
        <taxon>Haplosclerida</taxon>
        <taxon>Niphatidae</taxon>
        <taxon>Amphimedon</taxon>
    </lineage>
</organism>
<sequence>MAASPDEMALEEQPATTDRESTSPVASPSPKKEGADEKPASPSKKSKKTAENKNLINCVVFLPDGTTVSLDVDRKVKAFDLIERIHTDTDVFEKDYFSIYFIDNNQKIFLDLHKPVKDQVPAEMKQEWRLRYGVKFFLSDPSLLKEDVSRYNYCLQLCNDIKDNRVLVDRETSWRLTALMLQGSLGDYNQAEHPKGYVDKFREFLLLPNEAMNEDYEEPITELHKSKVGYTPAQAESEFLQICKKLPRYGMHLFVVKDKAGTVLLVGISYRGISIFEDHVEISKFPWPNINKISYKRHKFIIRYRPRDSKADLTSTDSGAMGSKKSGDINVVKFVTGNPPQSKRIWKCAVEQHTFFRLQAPDRPSRIQQVFQRGTKFRYSGRTFRQVQSDEVSRQEPKFVRTQSLRLQSNSKKFDYVPARNSFRARSAQREYQQSADKNSWVMLDAPPDIDPQDDDKKTYEEQQVKIKFRLKEAIPDTSQKFVIVKRNNKYEMEYVGGGGGGSQASDPEFKLKPVDTKSLSATTRVSIQLDSKPIYVAPKGTKSSHAVPIYDSSQIPDVNMSHSKSSYQNESVEDITVSRTIHSAGQSATGAHQRQYEEGGPLQFKAPNEEEDQANQLNRFLTREKVLMTQAMNKMEAEESENATPAPVAVTAES</sequence>
<dbReference type="eggNOG" id="KOG3527">
    <property type="taxonomic scope" value="Eukaryota"/>
</dbReference>
<dbReference type="PANTHER" id="PTHR23280:SF21">
    <property type="entry name" value="PROTEIN 4.1 HOMOLOG"/>
    <property type="match status" value="1"/>
</dbReference>
<dbReference type="InterPro" id="IPR035963">
    <property type="entry name" value="FERM_2"/>
</dbReference>